<comment type="caution">
    <text evidence="9">The sequence shown here is derived from an EMBL/GenBank/DDBJ whole genome shotgun (WGS) entry which is preliminary data.</text>
</comment>
<evidence type="ECO:0000256" key="5">
    <source>
        <dbReference type="ARBA" id="ARBA00023180"/>
    </source>
</evidence>
<dbReference type="PROSITE" id="PS50923">
    <property type="entry name" value="SUSHI"/>
    <property type="match status" value="1"/>
</dbReference>
<keyword evidence="1 6" id="KW-0768">Sushi</keyword>
<dbReference type="EMBL" id="VZRL01000704">
    <property type="protein sequence ID" value="NWV17443.1"/>
    <property type="molecule type" value="Genomic_DNA"/>
</dbReference>
<keyword evidence="4 6" id="KW-1015">Disulfide bond</keyword>
<keyword evidence="10" id="KW-1185">Reference proteome</keyword>
<dbReference type="SUPFAM" id="SSF53300">
    <property type="entry name" value="vWA-like"/>
    <property type="match status" value="1"/>
</dbReference>
<evidence type="ECO:0000256" key="7">
    <source>
        <dbReference type="SAM" id="MobiDB-lite"/>
    </source>
</evidence>
<protein>
    <submittedName>
        <fullName evidence="9">CFAB factor</fullName>
    </submittedName>
</protein>
<evidence type="ECO:0000259" key="8">
    <source>
        <dbReference type="PROSITE" id="PS50923"/>
    </source>
</evidence>
<dbReference type="Gene3D" id="2.10.70.10">
    <property type="entry name" value="Complement Module, domain 1"/>
    <property type="match status" value="1"/>
</dbReference>
<evidence type="ECO:0000256" key="1">
    <source>
        <dbReference type="ARBA" id="ARBA00022659"/>
    </source>
</evidence>
<dbReference type="PANTHER" id="PTHR46393:SF7">
    <property type="entry name" value="COMPLEMENT C2"/>
    <property type="match status" value="1"/>
</dbReference>
<feature type="region of interest" description="Disordered" evidence="7">
    <location>
        <begin position="65"/>
        <end position="93"/>
    </location>
</feature>
<feature type="non-terminal residue" evidence="9">
    <location>
        <position position="1"/>
    </location>
</feature>
<evidence type="ECO:0000256" key="3">
    <source>
        <dbReference type="ARBA" id="ARBA00022737"/>
    </source>
</evidence>
<dbReference type="SUPFAM" id="SSF57535">
    <property type="entry name" value="Complement control module/SCR domain"/>
    <property type="match status" value="1"/>
</dbReference>
<keyword evidence="2" id="KW-0732">Signal</keyword>
<sequence>MEGSRSRFGVEGVVRFRCRPGLQLVGSAERRCLEGGAWSGSDPRCRVPMDPYGSLWVWGLSRGSQEVPGGPGAVSGVSRGSHGGPAPPDPTEKRRIRLDAGAALNIFLVLDSSRSVSRSDYESARRALSELVETVGT</sequence>
<organism evidence="9 10">
    <name type="scientific">Origma solitaria</name>
    <dbReference type="NCBI Taxonomy" id="720586"/>
    <lineage>
        <taxon>Eukaryota</taxon>
        <taxon>Metazoa</taxon>
        <taxon>Chordata</taxon>
        <taxon>Craniata</taxon>
        <taxon>Vertebrata</taxon>
        <taxon>Euteleostomi</taxon>
        <taxon>Archelosauria</taxon>
        <taxon>Archosauria</taxon>
        <taxon>Dinosauria</taxon>
        <taxon>Saurischia</taxon>
        <taxon>Theropoda</taxon>
        <taxon>Coelurosauria</taxon>
        <taxon>Aves</taxon>
        <taxon>Neognathae</taxon>
        <taxon>Neoaves</taxon>
        <taxon>Telluraves</taxon>
        <taxon>Australaves</taxon>
        <taxon>Passeriformes</taxon>
        <taxon>Meliphagoidea</taxon>
        <taxon>Acanthizidae</taxon>
        <taxon>Origma</taxon>
    </lineage>
</organism>
<gene>
    <name evidence="9" type="primary">Cfb</name>
    <name evidence="9" type="ORF">ORISOL_R15774</name>
</gene>
<evidence type="ECO:0000256" key="6">
    <source>
        <dbReference type="PROSITE-ProRule" id="PRU00302"/>
    </source>
</evidence>
<dbReference type="PANTHER" id="PTHR46393">
    <property type="entry name" value="SUSHI DOMAIN-CONTAINING PROTEIN"/>
    <property type="match status" value="1"/>
</dbReference>
<keyword evidence="3" id="KW-0677">Repeat</keyword>
<accession>A0A7K6CS33</accession>
<dbReference type="Pfam" id="PF00084">
    <property type="entry name" value="Sushi"/>
    <property type="match status" value="1"/>
</dbReference>
<feature type="disulfide bond" evidence="6">
    <location>
        <begin position="18"/>
        <end position="45"/>
    </location>
</feature>
<evidence type="ECO:0000256" key="4">
    <source>
        <dbReference type="ARBA" id="ARBA00023157"/>
    </source>
</evidence>
<evidence type="ECO:0000313" key="10">
    <source>
        <dbReference type="Proteomes" id="UP000571324"/>
    </source>
</evidence>
<dbReference type="Gene3D" id="3.40.50.410">
    <property type="entry name" value="von Willebrand factor, type A domain"/>
    <property type="match status" value="1"/>
</dbReference>
<dbReference type="OrthoDB" id="6127264at2759"/>
<evidence type="ECO:0000313" key="9">
    <source>
        <dbReference type="EMBL" id="NWV17443.1"/>
    </source>
</evidence>
<comment type="caution">
    <text evidence="6">Lacks conserved residue(s) required for the propagation of feature annotation.</text>
</comment>
<name>A0A7K6CS33_9PASS</name>
<feature type="domain" description="Sushi" evidence="8">
    <location>
        <begin position="1"/>
        <end position="47"/>
    </location>
</feature>
<dbReference type="CDD" id="cd00033">
    <property type="entry name" value="CCP"/>
    <property type="match status" value="1"/>
</dbReference>
<dbReference type="InterPro" id="IPR000436">
    <property type="entry name" value="Sushi_SCR_CCP_dom"/>
</dbReference>
<proteinExistence type="predicted"/>
<feature type="non-terminal residue" evidence="9">
    <location>
        <position position="137"/>
    </location>
</feature>
<keyword evidence="5" id="KW-0325">Glycoprotein</keyword>
<reference evidence="9 10" key="1">
    <citation type="submission" date="2019-09" db="EMBL/GenBank/DDBJ databases">
        <title>Bird 10,000 Genomes (B10K) Project - Family phase.</title>
        <authorList>
            <person name="Zhang G."/>
        </authorList>
    </citation>
    <scope>NUCLEOTIDE SEQUENCE [LARGE SCALE GENOMIC DNA]</scope>
    <source>
        <strain evidence="9">B10K-DU-029-52</strain>
    </source>
</reference>
<dbReference type="Proteomes" id="UP000571324">
    <property type="component" value="Unassembled WGS sequence"/>
</dbReference>
<dbReference type="InterPro" id="IPR035976">
    <property type="entry name" value="Sushi/SCR/CCP_sf"/>
</dbReference>
<dbReference type="InterPro" id="IPR036465">
    <property type="entry name" value="vWFA_dom_sf"/>
</dbReference>
<evidence type="ECO:0000256" key="2">
    <source>
        <dbReference type="ARBA" id="ARBA00022729"/>
    </source>
</evidence>
<dbReference type="AlphaFoldDB" id="A0A7K6CS33"/>